<organism evidence="2 3">
    <name type="scientific">Flavonifractor plautii 1_3_50AFAA</name>
    <dbReference type="NCBI Taxonomy" id="742738"/>
    <lineage>
        <taxon>Bacteria</taxon>
        <taxon>Bacillati</taxon>
        <taxon>Bacillota</taxon>
        <taxon>Clostridia</taxon>
        <taxon>Eubacteriales</taxon>
        <taxon>Oscillospiraceae</taxon>
        <taxon>Flavonifractor</taxon>
    </lineage>
</organism>
<keyword evidence="3" id="KW-1185">Reference proteome</keyword>
<comment type="caution">
    <text evidence="2">The sequence shown here is derived from an EMBL/GenBank/DDBJ whole genome shotgun (WGS) entry which is preliminary data.</text>
</comment>
<proteinExistence type="predicted"/>
<accession>A0A096CPV2</accession>
<dbReference type="PATRIC" id="fig|742738.3.peg.814"/>
<dbReference type="eggNOG" id="COG3064">
    <property type="taxonomic scope" value="Bacteria"/>
</dbReference>
<dbReference type="AlphaFoldDB" id="A0A096CPV2"/>
<reference evidence="2 3" key="1">
    <citation type="submission" date="2011-08" db="EMBL/GenBank/DDBJ databases">
        <title>The Genome Sequence of Clostridium orbiscindens 1_3_50AFAA.</title>
        <authorList>
            <consortium name="The Broad Institute Genome Sequencing Platform"/>
            <person name="Earl A."/>
            <person name="Ward D."/>
            <person name="Feldgarden M."/>
            <person name="Gevers D."/>
            <person name="Daigneault M."/>
            <person name="Strauss J."/>
            <person name="Allen-Vercoe E."/>
            <person name="Young S.K."/>
            <person name="Zeng Q."/>
            <person name="Gargeya S."/>
            <person name="Fitzgerald M."/>
            <person name="Haas B."/>
            <person name="Abouelleil A."/>
            <person name="Alvarado L."/>
            <person name="Arachchi H.M."/>
            <person name="Berlin A."/>
            <person name="Brown A."/>
            <person name="Chapman S.B."/>
            <person name="Chen Z."/>
            <person name="Dunbar C."/>
            <person name="Freedman E."/>
            <person name="Gearin G."/>
            <person name="Gellesch M."/>
            <person name="Goldberg J."/>
            <person name="Griggs A."/>
            <person name="Gujja S."/>
            <person name="Heiman D."/>
            <person name="Howarth C."/>
            <person name="Larson L."/>
            <person name="Lui A."/>
            <person name="MacDonald P.J.P."/>
            <person name="Montmayeur A."/>
            <person name="Murphy C."/>
            <person name="Neiman D."/>
            <person name="Pearson M."/>
            <person name="Priest M."/>
            <person name="Roberts A."/>
            <person name="Saif S."/>
            <person name="Shea T."/>
            <person name="Shenoy N."/>
            <person name="Sisk P."/>
            <person name="Stolte C."/>
            <person name="Sykes S."/>
            <person name="Wortman J."/>
            <person name="Nusbaum C."/>
            <person name="Birren B."/>
        </authorList>
    </citation>
    <scope>NUCLEOTIDE SEQUENCE [LARGE SCALE GENOMIC DNA]</scope>
    <source>
        <strain evidence="2 3">1_3_50AFAA</strain>
    </source>
</reference>
<evidence type="ECO:0000256" key="1">
    <source>
        <dbReference type="SAM" id="Coils"/>
    </source>
</evidence>
<dbReference type="RefSeq" id="WP_044939105.1">
    <property type="nucleotide sequence ID" value="NZ_KN174161.1"/>
</dbReference>
<gene>
    <name evidence="2" type="ORF">HMPREF9460_00780</name>
</gene>
<dbReference type="EMBL" id="ADLO01000028">
    <property type="protein sequence ID" value="KGF56787.1"/>
    <property type="molecule type" value="Genomic_DNA"/>
</dbReference>
<protein>
    <submittedName>
        <fullName evidence="2">Uncharacterized protein</fullName>
    </submittedName>
</protein>
<feature type="coiled-coil region" evidence="1">
    <location>
        <begin position="80"/>
        <end position="114"/>
    </location>
</feature>
<evidence type="ECO:0000313" key="3">
    <source>
        <dbReference type="Proteomes" id="UP000029585"/>
    </source>
</evidence>
<sequence>MDERLNEINRELKELNEALARQGRMEAQWKDLQDQRAERDRRVMETGRVFRKEQDDVDRLEKGGLRALLLSLTGDREVRLSKERREALAAKLQYDQAQRDLEDLDGRIGVLLREKDGLRIDRIRRDALLEEKGELLKALGGETGARLARLDQQLDELEHQRREVGEAISAGRTAESALSAVLNSLDSAEDWGTWDMLGGGLLTTMAKHGHLDDAQAGIGWAQQCLSRFRTELADVRDMELPQVQVGEFATFADYFFDGIFVDWYIQSRINDAQRGVEAVDSRVCEVLNRLQWMDQKLAEEQNGLKRERESLLLRSSGSD</sequence>
<keyword evidence="1" id="KW-0175">Coiled coil</keyword>
<dbReference type="HOGENOM" id="CLU_073844_0_0_9"/>
<name>A0A096CPV2_FLAPL</name>
<dbReference type="Proteomes" id="UP000029585">
    <property type="component" value="Unassembled WGS sequence"/>
</dbReference>
<evidence type="ECO:0000313" key="2">
    <source>
        <dbReference type="EMBL" id="KGF56787.1"/>
    </source>
</evidence>